<dbReference type="PANTHER" id="PTHR35395">
    <property type="entry name" value="DUF6536 DOMAIN-CONTAINING PROTEIN"/>
    <property type="match status" value="1"/>
</dbReference>
<evidence type="ECO:0000313" key="3">
    <source>
        <dbReference type="EMBL" id="PVI04091.1"/>
    </source>
</evidence>
<dbReference type="EMBL" id="KZ805324">
    <property type="protein sequence ID" value="PVI04091.1"/>
    <property type="molecule type" value="Genomic_DNA"/>
</dbReference>
<accession>A0A2V1E107</accession>
<feature type="chain" id="PRO_5015993527" evidence="2">
    <location>
        <begin position="19"/>
        <end position="248"/>
    </location>
</feature>
<dbReference type="OrthoDB" id="5429634at2759"/>
<organism evidence="3 4">
    <name type="scientific">Periconia macrospinosa</name>
    <dbReference type="NCBI Taxonomy" id="97972"/>
    <lineage>
        <taxon>Eukaryota</taxon>
        <taxon>Fungi</taxon>
        <taxon>Dikarya</taxon>
        <taxon>Ascomycota</taxon>
        <taxon>Pezizomycotina</taxon>
        <taxon>Dothideomycetes</taxon>
        <taxon>Pleosporomycetidae</taxon>
        <taxon>Pleosporales</taxon>
        <taxon>Massarineae</taxon>
        <taxon>Periconiaceae</taxon>
        <taxon>Periconia</taxon>
    </lineage>
</organism>
<keyword evidence="1" id="KW-1133">Transmembrane helix</keyword>
<reference evidence="3 4" key="1">
    <citation type="journal article" date="2018" name="Sci. Rep.">
        <title>Comparative genomics provides insights into the lifestyle and reveals functional heterogeneity of dark septate endophytic fungi.</title>
        <authorList>
            <person name="Knapp D.G."/>
            <person name="Nemeth J.B."/>
            <person name="Barry K."/>
            <person name="Hainaut M."/>
            <person name="Henrissat B."/>
            <person name="Johnson J."/>
            <person name="Kuo A."/>
            <person name="Lim J.H.P."/>
            <person name="Lipzen A."/>
            <person name="Nolan M."/>
            <person name="Ohm R.A."/>
            <person name="Tamas L."/>
            <person name="Grigoriev I.V."/>
            <person name="Spatafora J.W."/>
            <person name="Nagy L.G."/>
            <person name="Kovacs G.M."/>
        </authorList>
    </citation>
    <scope>NUCLEOTIDE SEQUENCE [LARGE SCALE GENOMIC DNA]</scope>
    <source>
        <strain evidence="3 4">DSE2036</strain>
    </source>
</reference>
<protein>
    <submittedName>
        <fullName evidence="3">Uncharacterized protein</fullName>
    </submittedName>
</protein>
<dbReference type="Proteomes" id="UP000244855">
    <property type="component" value="Unassembled WGS sequence"/>
</dbReference>
<evidence type="ECO:0000313" key="4">
    <source>
        <dbReference type="Proteomes" id="UP000244855"/>
    </source>
</evidence>
<feature type="transmembrane region" description="Helical" evidence="1">
    <location>
        <begin position="155"/>
        <end position="179"/>
    </location>
</feature>
<gene>
    <name evidence="3" type="ORF">DM02DRAFT_640148</name>
</gene>
<sequence>MYVFQIFASLHILTCLDSLFYLERVYHAWGTLSSNVIDNTTYDPGSTLRLAWLANSPQVVLSFLYFSINSECTSMAGTYEWNNMASSRKGLRVTKPFREQRSTYFLQLPLRFSLPMTAISGLLHWLLSQSIFLLRIDVIDRQGKVNEKDSKSGCGYSGVSFLVLCAIFYIFMIVVGLIGRKHMNVQIPFAASCSLVISAACHVPPSEQDPQLKKVQWGVVKERLFDGELHCCISSEQVEKPVAGTVYR</sequence>
<dbReference type="PANTHER" id="PTHR35395:SF1">
    <property type="entry name" value="DUF6536 DOMAIN-CONTAINING PROTEIN"/>
    <property type="match status" value="1"/>
</dbReference>
<keyword evidence="2" id="KW-0732">Signal</keyword>
<feature type="signal peptide" evidence="2">
    <location>
        <begin position="1"/>
        <end position="18"/>
    </location>
</feature>
<evidence type="ECO:0000256" key="2">
    <source>
        <dbReference type="SAM" id="SignalP"/>
    </source>
</evidence>
<dbReference type="AlphaFoldDB" id="A0A2V1E107"/>
<keyword evidence="1" id="KW-0472">Membrane</keyword>
<keyword evidence="4" id="KW-1185">Reference proteome</keyword>
<evidence type="ECO:0000256" key="1">
    <source>
        <dbReference type="SAM" id="Phobius"/>
    </source>
</evidence>
<name>A0A2V1E107_9PLEO</name>
<feature type="transmembrane region" description="Helical" evidence="1">
    <location>
        <begin position="112"/>
        <end position="134"/>
    </location>
</feature>
<dbReference type="STRING" id="97972.A0A2V1E107"/>
<proteinExistence type="predicted"/>
<keyword evidence="1" id="KW-0812">Transmembrane</keyword>